<dbReference type="CDD" id="cd03449">
    <property type="entry name" value="R_hydratase"/>
    <property type="match status" value="1"/>
</dbReference>
<keyword evidence="1" id="KW-0456">Lyase</keyword>
<evidence type="ECO:0000256" key="1">
    <source>
        <dbReference type="ARBA" id="ARBA00023239"/>
    </source>
</evidence>
<gene>
    <name evidence="3" type="ORF">PH603_04430</name>
</gene>
<dbReference type="Proteomes" id="UP001217500">
    <property type="component" value="Chromosome"/>
</dbReference>
<proteinExistence type="predicted"/>
<dbReference type="InterPro" id="IPR029069">
    <property type="entry name" value="HotDog_dom_sf"/>
</dbReference>
<dbReference type="SUPFAM" id="SSF54637">
    <property type="entry name" value="Thioesterase/thiol ester dehydrase-isomerase"/>
    <property type="match status" value="1"/>
</dbReference>
<dbReference type="FunFam" id="3.10.129.10:FF:000042">
    <property type="entry name" value="MaoC domain protein dehydratase"/>
    <property type="match status" value="1"/>
</dbReference>
<dbReference type="EMBL" id="CP116805">
    <property type="protein sequence ID" value="WCL55004.1"/>
    <property type="molecule type" value="Genomic_DNA"/>
</dbReference>
<accession>A0AAF0BL40</accession>
<sequence length="142" mass="15166">MPINQYFIEDLAVGQTEKLSRTVTEALIGAFAEVSGDNNPVHLDAAYAATTQFKERIAHGALASSFISAVLGTRLPGIGAIYVSQTTKYRAPVKIGDTVETIVTVQEIDLARKRVTFTTDCFVGETKVVTGEATLMVASRAA</sequence>
<dbReference type="PANTHER" id="PTHR43437">
    <property type="entry name" value="HYDROXYACYL-THIOESTER DEHYDRATASE TYPE 2, MITOCHONDRIAL-RELATED"/>
    <property type="match status" value="1"/>
</dbReference>
<keyword evidence="4" id="KW-1185">Reference proteome</keyword>
<reference evidence="3" key="1">
    <citation type="submission" date="2023-01" db="EMBL/GenBank/DDBJ databases">
        <title>The genome sequence of Kordiimonadaceae bacterium 6D33.</title>
        <authorList>
            <person name="Liu Y."/>
        </authorList>
    </citation>
    <scope>NUCLEOTIDE SEQUENCE</scope>
    <source>
        <strain evidence="3">6D33</strain>
    </source>
</reference>
<dbReference type="InterPro" id="IPR002539">
    <property type="entry name" value="MaoC-like_dom"/>
</dbReference>
<dbReference type="AlphaFoldDB" id="A0AAF0BL40"/>
<dbReference type="KEGG" id="gso:PH603_04430"/>
<evidence type="ECO:0000313" key="3">
    <source>
        <dbReference type="EMBL" id="WCL55004.1"/>
    </source>
</evidence>
<dbReference type="Pfam" id="PF01575">
    <property type="entry name" value="MaoC_dehydratas"/>
    <property type="match status" value="1"/>
</dbReference>
<feature type="domain" description="MaoC-like" evidence="2">
    <location>
        <begin position="19"/>
        <end position="119"/>
    </location>
</feature>
<dbReference type="GO" id="GO:0006633">
    <property type="term" value="P:fatty acid biosynthetic process"/>
    <property type="evidence" value="ECO:0007669"/>
    <property type="project" value="TreeGrafter"/>
</dbReference>
<dbReference type="GO" id="GO:0019171">
    <property type="term" value="F:(3R)-hydroxyacyl-[acyl-carrier-protein] dehydratase activity"/>
    <property type="evidence" value="ECO:0007669"/>
    <property type="project" value="TreeGrafter"/>
</dbReference>
<name>A0AAF0BL40_9PROT</name>
<evidence type="ECO:0000313" key="4">
    <source>
        <dbReference type="Proteomes" id="UP001217500"/>
    </source>
</evidence>
<evidence type="ECO:0000259" key="2">
    <source>
        <dbReference type="Pfam" id="PF01575"/>
    </source>
</evidence>
<dbReference type="Gene3D" id="3.10.129.10">
    <property type="entry name" value="Hotdog Thioesterase"/>
    <property type="match status" value="1"/>
</dbReference>
<dbReference type="RefSeq" id="WP_289504751.1">
    <property type="nucleotide sequence ID" value="NZ_CP116805.1"/>
</dbReference>
<dbReference type="PANTHER" id="PTHR43437:SF3">
    <property type="entry name" value="HYDROXYACYL-THIOESTER DEHYDRATASE TYPE 2, MITOCHONDRIAL"/>
    <property type="match status" value="1"/>
</dbReference>
<dbReference type="InterPro" id="IPR050965">
    <property type="entry name" value="UPF0336/Enoyl-CoA_hydratase"/>
</dbReference>
<organism evidence="3 4">
    <name type="scientific">Gimibacter soli</name>
    <dbReference type="NCBI Taxonomy" id="3024400"/>
    <lineage>
        <taxon>Bacteria</taxon>
        <taxon>Pseudomonadati</taxon>
        <taxon>Pseudomonadota</taxon>
        <taxon>Alphaproteobacteria</taxon>
        <taxon>Kordiimonadales</taxon>
        <taxon>Temperatibacteraceae</taxon>
        <taxon>Gimibacter</taxon>
    </lineage>
</organism>
<protein>
    <submittedName>
        <fullName evidence="3">MaoC family dehydratase</fullName>
    </submittedName>
</protein>